<dbReference type="PANTHER" id="PTHR44846:SF17">
    <property type="entry name" value="GNTR-FAMILY TRANSCRIPTIONAL REGULATOR"/>
    <property type="match status" value="1"/>
</dbReference>
<evidence type="ECO:0000256" key="2">
    <source>
        <dbReference type="ARBA" id="ARBA00023125"/>
    </source>
</evidence>
<dbReference type="InterPro" id="IPR028978">
    <property type="entry name" value="Chorismate_lyase_/UTRA_dom_sf"/>
</dbReference>
<dbReference type="Proteomes" id="UP000431092">
    <property type="component" value="Unassembled WGS sequence"/>
</dbReference>
<dbReference type="SMART" id="SM00345">
    <property type="entry name" value="HTH_GNTR"/>
    <property type="match status" value="1"/>
</dbReference>
<dbReference type="Pfam" id="PF00392">
    <property type="entry name" value="GntR"/>
    <property type="match status" value="1"/>
</dbReference>
<dbReference type="InterPro" id="IPR036390">
    <property type="entry name" value="WH_DNA-bd_sf"/>
</dbReference>
<sequence length="239" mass="26345">MNRRTTLAAQIAEDLRGKLSDGTYAAGDRLPTEAALSGTFGVSRPTVRAALRELEGLGLVRTQHGVGTFVVEQPAVQAGLERLESMTDSIRAQGKEPGMVYAGRLRRSVLPEEAARMQVDVSTEVLELRRSILADGEVVAYSYDLMPWSLFPADFDAESLTGSIFAFMREELGIGPVHAIAQVHAVRSRHVGWGEEAAAHELFVLLNQLHYDSEDRLLAYSRTYFIEGRYTFTINRSSG</sequence>
<protein>
    <submittedName>
        <fullName evidence="5">GntR family transcriptional regulator</fullName>
    </submittedName>
</protein>
<dbReference type="CDD" id="cd07377">
    <property type="entry name" value="WHTH_GntR"/>
    <property type="match status" value="1"/>
</dbReference>
<gene>
    <name evidence="5" type="ORF">GGG17_02260</name>
</gene>
<keyword evidence="2" id="KW-0238">DNA-binding</keyword>
<dbReference type="SUPFAM" id="SSF64288">
    <property type="entry name" value="Chorismate lyase-like"/>
    <property type="match status" value="1"/>
</dbReference>
<dbReference type="AlphaFoldDB" id="A0A6I3I3R1"/>
<name>A0A6I3I3R1_9MICO</name>
<dbReference type="SMART" id="SM00866">
    <property type="entry name" value="UTRA"/>
    <property type="match status" value="1"/>
</dbReference>
<dbReference type="SUPFAM" id="SSF46785">
    <property type="entry name" value="Winged helix' DNA-binding domain"/>
    <property type="match status" value="1"/>
</dbReference>
<organism evidence="5 6">
    <name type="scientific">Arsenicicoccus cauae</name>
    <dbReference type="NCBI Taxonomy" id="2663847"/>
    <lineage>
        <taxon>Bacteria</taxon>
        <taxon>Bacillati</taxon>
        <taxon>Actinomycetota</taxon>
        <taxon>Actinomycetes</taxon>
        <taxon>Micrococcales</taxon>
        <taxon>Intrasporangiaceae</taxon>
        <taxon>Arsenicicoccus</taxon>
    </lineage>
</organism>
<keyword evidence="6" id="KW-1185">Reference proteome</keyword>
<proteinExistence type="predicted"/>
<dbReference type="RefSeq" id="WP_154592173.1">
    <property type="nucleotide sequence ID" value="NZ_WLVL01000007.1"/>
</dbReference>
<dbReference type="PRINTS" id="PR00035">
    <property type="entry name" value="HTHGNTR"/>
</dbReference>
<dbReference type="EMBL" id="WLVL01000007">
    <property type="protein sequence ID" value="MTB70814.1"/>
    <property type="molecule type" value="Genomic_DNA"/>
</dbReference>
<dbReference type="Gene3D" id="1.10.10.10">
    <property type="entry name" value="Winged helix-like DNA-binding domain superfamily/Winged helix DNA-binding domain"/>
    <property type="match status" value="1"/>
</dbReference>
<evidence type="ECO:0000313" key="5">
    <source>
        <dbReference type="EMBL" id="MTB70814.1"/>
    </source>
</evidence>
<dbReference type="InterPro" id="IPR011663">
    <property type="entry name" value="UTRA"/>
</dbReference>
<keyword evidence="1" id="KW-0805">Transcription regulation</keyword>
<evidence type="ECO:0000313" key="6">
    <source>
        <dbReference type="Proteomes" id="UP000431092"/>
    </source>
</evidence>
<dbReference type="GO" id="GO:0003677">
    <property type="term" value="F:DNA binding"/>
    <property type="evidence" value="ECO:0007669"/>
    <property type="project" value="UniProtKB-KW"/>
</dbReference>
<dbReference type="InterPro" id="IPR050679">
    <property type="entry name" value="Bact_HTH_transcr_reg"/>
</dbReference>
<dbReference type="Gene3D" id="3.40.1410.10">
    <property type="entry name" value="Chorismate lyase-like"/>
    <property type="match status" value="1"/>
</dbReference>
<evidence type="ECO:0000256" key="1">
    <source>
        <dbReference type="ARBA" id="ARBA00023015"/>
    </source>
</evidence>
<keyword evidence="3" id="KW-0804">Transcription</keyword>
<dbReference type="InterPro" id="IPR000524">
    <property type="entry name" value="Tscrpt_reg_HTH_GntR"/>
</dbReference>
<accession>A0A6I3I3R1</accession>
<dbReference type="PANTHER" id="PTHR44846">
    <property type="entry name" value="MANNOSYL-D-GLYCERATE TRANSPORT/METABOLISM SYSTEM REPRESSOR MNGR-RELATED"/>
    <property type="match status" value="1"/>
</dbReference>
<reference evidence="5 6" key="1">
    <citation type="submission" date="2019-11" db="EMBL/GenBank/DDBJ databases">
        <title>Whole genome sequencing identifies a novel species of the genus Arsenicicoccus isolated from human blood.</title>
        <authorList>
            <person name="Jeong J.H."/>
            <person name="Kweon O.J."/>
            <person name="Kim H.R."/>
            <person name="Kim T.-H."/>
            <person name="Ha S.-M."/>
            <person name="Lee M.-K."/>
        </authorList>
    </citation>
    <scope>NUCLEOTIDE SEQUENCE [LARGE SCALE GENOMIC DNA]</scope>
    <source>
        <strain evidence="5 6">MKL-02</strain>
    </source>
</reference>
<evidence type="ECO:0000259" key="4">
    <source>
        <dbReference type="PROSITE" id="PS50949"/>
    </source>
</evidence>
<dbReference type="GO" id="GO:0003700">
    <property type="term" value="F:DNA-binding transcription factor activity"/>
    <property type="evidence" value="ECO:0007669"/>
    <property type="project" value="InterPro"/>
</dbReference>
<dbReference type="InterPro" id="IPR036388">
    <property type="entry name" value="WH-like_DNA-bd_sf"/>
</dbReference>
<dbReference type="Pfam" id="PF07702">
    <property type="entry name" value="UTRA"/>
    <property type="match status" value="1"/>
</dbReference>
<dbReference type="GO" id="GO:0045892">
    <property type="term" value="P:negative regulation of DNA-templated transcription"/>
    <property type="evidence" value="ECO:0007669"/>
    <property type="project" value="TreeGrafter"/>
</dbReference>
<dbReference type="PROSITE" id="PS50949">
    <property type="entry name" value="HTH_GNTR"/>
    <property type="match status" value="1"/>
</dbReference>
<evidence type="ECO:0000256" key="3">
    <source>
        <dbReference type="ARBA" id="ARBA00023163"/>
    </source>
</evidence>
<comment type="caution">
    <text evidence="5">The sequence shown here is derived from an EMBL/GenBank/DDBJ whole genome shotgun (WGS) entry which is preliminary data.</text>
</comment>
<feature type="domain" description="HTH gntR-type" evidence="4">
    <location>
        <begin position="5"/>
        <end position="73"/>
    </location>
</feature>